<dbReference type="AlphaFoldDB" id="A0A9P1N2H2"/>
<accession>A0A9P1N2H2</accession>
<reference evidence="2" key="1">
    <citation type="submission" date="2022-11" db="EMBL/GenBank/DDBJ databases">
        <authorList>
            <person name="Kikuchi T."/>
        </authorList>
    </citation>
    <scope>NUCLEOTIDE SEQUENCE</scope>
    <source>
        <strain evidence="2">PS1010</strain>
    </source>
</reference>
<feature type="region of interest" description="Disordered" evidence="1">
    <location>
        <begin position="71"/>
        <end position="90"/>
    </location>
</feature>
<evidence type="ECO:0000313" key="2">
    <source>
        <dbReference type="EMBL" id="CAI5445420.1"/>
    </source>
</evidence>
<protein>
    <submittedName>
        <fullName evidence="2">Uncharacterized protein</fullName>
    </submittedName>
</protein>
<evidence type="ECO:0000256" key="1">
    <source>
        <dbReference type="SAM" id="MobiDB-lite"/>
    </source>
</evidence>
<comment type="caution">
    <text evidence="2">The sequence shown here is derived from an EMBL/GenBank/DDBJ whole genome shotgun (WGS) entry which is preliminary data.</text>
</comment>
<keyword evidence="3" id="KW-1185">Reference proteome</keyword>
<gene>
    <name evidence="2" type="ORF">CAMP_LOCUS8057</name>
</gene>
<dbReference type="EMBL" id="CANHGI010000003">
    <property type="protein sequence ID" value="CAI5445420.1"/>
    <property type="molecule type" value="Genomic_DNA"/>
</dbReference>
<evidence type="ECO:0000313" key="3">
    <source>
        <dbReference type="Proteomes" id="UP001152747"/>
    </source>
</evidence>
<sequence>MTMNHPTNNIRAISIGKSANNSIVIRNRSQTEIVSVERKRVSYRSSEKPTHVFNSQKPPISAAPTLLPSYRNRASSNANSKPTVIYIKSQ</sequence>
<name>A0A9P1N2H2_9PELO</name>
<organism evidence="2 3">
    <name type="scientific">Caenorhabditis angaria</name>
    <dbReference type="NCBI Taxonomy" id="860376"/>
    <lineage>
        <taxon>Eukaryota</taxon>
        <taxon>Metazoa</taxon>
        <taxon>Ecdysozoa</taxon>
        <taxon>Nematoda</taxon>
        <taxon>Chromadorea</taxon>
        <taxon>Rhabditida</taxon>
        <taxon>Rhabditina</taxon>
        <taxon>Rhabditomorpha</taxon>
        <taxon>Rhabditoidea</taxon>
        <taxon>Rhabditidae</taxon>
        <taxon>Peloderinae</taxon>
        <taxon>Caenorhabditis</taxon>
    </lineage>
</organism>
<feature type="compositionally biased region" description="Low complexity" evidence="1">
    <location>
        <begin position="71"/>
        <end position="80"/>
    </location>
</feature>
<proteinExistence type="predicted"/>
<dbReference type="Proteomes" id="UP001152747">
    <property type="component" value="Unassembled WGS sequence"/>
</dbReference>